<feature type="transmembrane region" description="Helical" evidence="8">
    <location>
        <begin position="96"/>
        <end position="115"/>
    </location>
</feature>
<comment type="subcellular location">
    <subcellularLocation>
        <location evidence="1 8">Cell membrane</location>
        <topology evidence="1 8">Multi-pass membrane protein</topology>
    </subcellularLocation>
</comment>
<feature type="transmembrane region" description="Helical" evidence="8">
    <location>
        <begin position="395"/>
        <end position="418"/>
    </location>
</feature>
<evidence type="ECO:0000256" key="1">
    <source>
        <dbReference type="ARBA" id="ARBA00004651"/>
    </source>
</evidence>
<dbReference type="PANTHER" id="PTHR42929">
    <property type="entry name" value="INNER MEMBRANE ABC TRANSPORTER PERMEASE PROTEIN YDCU-RELATED-RELATED"/>
    <property type="match status" value="1"/>
</dbReference>
<dbReference type="PROSITE" id="PS50928">
    <property type="entry name" value="ABC_TM1"/>
    <property type="match status" value="2"/>
</dbReference>
<sequence>MAVAVSIASGAVAFPIAYYMARYTTGKTKAFFYIAVMMPMWASYIVKAYAWTLLLAKGGVAMWFVQHLGLEPVLNLLLGIPGIGGNTLSTSSFGRFLVFVYIWLPFMILPIQASLERLPPSLLQASADLGAHPRQTFLQVILPLSIPGIAAGSIFTFSLTLGDFIVPQLVGPPGYFIGSMVYAQQGAIGNMPMAAAFTLVPIVLIAVYLSIVKRLGPSMHSEKASWGLKAAAWGGLVFLHFPILIIFMYAFNTEDAAFSFPPKGFTLHWFSVAFARQDVLEAIELSVKIASVATLIAMLLGTLAAAALYRRDFFGKEGISLMLILPIALPGIITGIALLSAFKTLGIEPGFLTIVIGHATFCVVIVYNNVIARFRRTSHSLIEASMDLGADGWQTFRYVILPNLGSALLAGGMLAFALSFDEIIVTTFTAGHERTLPIWLLNQLGRPRDVPVTNVVAMLVMIVTMLPILGAYYLTKGGEGVAGSGK</sequence>
<dbReference type="OrthoDB" id="6496035at2"/>
<keyword evidence="6 8" id="KW-1133">Transmembrane helix</keyword>
<evidence type="ECO:0000256" key="7">
    <source>
        <dbReference type="ARBA" id="ARBA00023136"/>
    </source>
</evidence>
<evidence type="ECO:0000256" key="2">
    <source>
        <dbReference type="ARBA" id="ARBA00007069"/>
    </source>
</evidence>
<dbReference type="SUPFAM" id="SSF161098">
    <property type="entry name" value="MetI-like"/>
    <property type="match status" value="2"/>
</dbReference>
<feature type="transmembrane region" description="Helical" evidence="8">
    <location>
        <begin position="289"/>
        <end position="309"/>
    </location>
</feature>
<feature type="domain" description="ABC transmembrane type-1" evidence="9">
    <location>
        <begin position="1"/>
        <end position="210"/>
    </location>
</feature>
<evidence type="ECO:0000256" key="6">
    <source>
        <dbReference type="ARBA" id="ARBA00022989"/>
    </source>
</evidence>
<dbReference type="GO" id="GO:0005886">
    <property type="term" value="C:plasma membrane"/>
    <property type="evidence" value="ECO:0007669"/>
    <property type="project" value="UniProtKB-SubCell"/>
</dbReference>
<feature type="transmembrane region" description="Helical" evidence="8">
    <location>
        <begin position="136"/>
        <end position="166"/>
    </location>
</feature>
<name>A0A9X7R7L6_PSEDE</name>
<dbReference type="GO" id="GO:0055085">
    <property type="term" value="P:transmembrane transport"/>
    <property type="evidence" value="ECO:0007669"/>
    <property type="project" value="InterPro"/>
</dbReference>
<evidence type="ECO:0000259" key="9">
    <source>
        <dbReference type="PROSITE" id="PS50928"/>
    </source>
</evidence>
<reference evidence="10 11" key="1">
    <citation type="submission" date="2019-09" db="EMBL/GenBank/DDBJ databases">
        <title>Prosopis cineraria nodule microbiome.</title>
        <authorList>
            <person name="Chaluvadi S.R."/>
            <person name="Ali R."/>
            <person name="Wang X."/>
        </authorList>
    </citation>
    <scope>NUCLEOTIDE SEQUENCE [LARGE SCALE GENOMIC DNA]</scope>
    <source>
        <strain evidence="10 11">BG1</strain>
    </source>
</reference>
<keyword evidence="11" id="KW-1185">Reference proteome</keyword>
<feature type="domain" description="ABC transmembrane type-1" evidence="9">
    <location>
        <begin position="283"/>
        <end position="471"/>
    </location>
</feature>
<proteinExistence type="inferred from homology"/>
<keyword evidence="4" id="KW-1003">Cell membrane</keyword>
<feature type="transmembrane region" description="Helical" evidence="8">
    <location>
        <begin position="321"/>
        <end position="342"/>
    </location>
</feature>
<keyword evidence="5 8" id="KW-0812">Transmembrane</keyword>
<evidence type="ECO:0000256" key="8">
    <source>
        <dbReference type="RuleBase" id="RU363032"/>
    </source>
</evidence>
<dbReference type="Proteomes" id="UP000326659">
    <property type="component" value="Chromosome"/>
</dbReference>
<dbReference type="InterPro" id="IPR000515">
    <property type="entry name" value="MetI-like"/>
</dbReference>
<gene>
    <name evidence="10" type="ORF">F1C79_00880</name>
</gene>
<evidence type="ECO:0000313" key="10">
    <source>
        <dbReference type="EMBL" id="QEY75878.1"/>
    </source>
</evidence>
<dbReference type="InterPro" id="IPR035906">
    <property type="entry name" value="MetI-like_sf"/>
</dbReference>
<dbReference type="Pfam" id="PF00528">
    <property type="entry name" value="BPD_transp_1"/>
    <property type="match status" value="2"/>
</dbReference>
<evidence type="ECO:0000256" key="3">
    <source>
        <dbReference type="ARBA" id="ARBA00022448"/>
    </source>
</evidence>
<feature type="transmembrane region" description="Helical" evidence="8">
    <location>
        <begin position="354"/>
        <end position="374"/>
    </location>
</feature>
<dbReference type="PANTHER" id="PTHR42929:SF1">
    <property type="entry name" value="INNER MEMBRANE ABC TRANSPORTER PERMEASE PROTEIN YDCU-RELATED"/>
    <property type="match status" value="1"/>
</dbReference>
<feature type="transmembrane region" description="Helical" evidence="8">
    <location>
        <begin position="186"/>
        <end position="209"/>
    </location>
</feature>
<evidence type="ECO:0000256" key="4">
    <source>
        <dbReference type="ARBA" id="ARBA00022475"/>
    </source>
</evidence>
<dbReference type="Gene3D" id="1.10.3720.10">
    <property type="entry name" value="MetI-like"/>
    <property type="match status" value="2"/>
</dbReference>
<dbReference type="CDD" id="cd06261">
    <property type="entry name" value="TM_PBP2"/>
    <property type="match status" value="2"/>
</dbReference>
<evidence type="ECO:0000256" key="5">
    <source>
        <dbReference type="ARBA" id="ARBA00022692"/>
    </source>
</evidence>
<feature type="transmembrane region" description="Helical" evidence="8">
    <location>
        <begin position="63"/>
        <end position="84"/>
    </location>
</feature>
<organism evidence="10 11">
    <name type="scientific">Pseudomonas denitrificans</name>
    <dbReference type="NCBI Taxonomy" id="43306"/>
    <lineage>
        <taxon>Bacteria</taxon>
        <taxon>Pseudomonadati</taxon>
        <taxon>Pseudomonadota</taxon>
        <taxon>Gammaproteobacteria</taxon>
        <taxon>Pseudomonadales</taxon>
        <taxon>Pseudomonadaceae</taxon>
        <taxon>Halopseudomonas</taxon>
    </lineage>
</organism>
<comment type="similarity">
    <text evidence="2">Belongs to the binding-protein-dependent transport system permease family. CysTW subfamily.</text>
</comment>
<keyword evidence="7 8" id="KW-0472">Membrane</keyword>
<accession>A0A9X7R7L6</accession>
<keyword evidence="3 8" id="KW-0813">Transport</keyword>
<feature type="transmembrane region" description="Helical" evidence="8">
    <location>
        <begin position="455"/>
        <end position="474"/>
    </location>
</feature>
<feature type="transmembrane region" description="Helical" evidence="8">
    <location>
        <begin position="230"/>
        <end position="251"/>
    </location>
</feature>
<dbReference type="EMBL" id="CP043626">
    <property type="protein sequence ID" value="QEY75878.1"/>
    <property type="molecule type" value="Genomic_DNA"/>
</dbReference>
<dbReference type="AlphaFoldDB" id="A0A9X7R7L6"/>
<evidence type="ECO:0000313" key="11">
    <source>
        <dbReference type="Proteomes" id="UP000326659"/>
    </source>
</evidence>
<dbReference type="KEGG" id="pden:F1C79_00880"/>
<protein>
    <submittedName>
        <fullName evidence="10">ABC transporter permease subunit</fullName>
    </submittedName>
</protein>
<feature type="transmembrane region" description="Helical" evidence="8">
    <location>
        <begin position="31"/>
        <end position="56"/>
    </location>
</feature>